<dbReference type="EC" id="2.7.13.3" evidence="3"/>
<reference evidence="19" key="1">
    <citation type="journal article" date="2014" name="Int. J. Syst. Evol. Microbiol.">
        <title>Complete genome sequence of Corynebacterium casei LMG S-19264T (=DSM 44701T), isolated from a smear-ripened cheese.</title>
        <authorList>
            <consortium name="US DOE Joint Genome Institute (JGI-PGF)"/>
            <person name="Walter F."/>
            <person name="Albersmeier A."/>
            <person name="Kalinowski J."/>
            <person name="Ruckert C."/>
        </authorList>
    </citation>
    <scope>NUCLEOTIDE SEQUENCE</scope>
    <source>
        <strain evidence="19">CGMCC 1.12426</strain>
    </source>
</reference>
<evidence type="ECO:0000256" key="4">
    <source>
        <dbReference type="ARBA" id="ARBA00022475"/>
    </source>
</evidence>
<reference evidence="19" key="2">
    <citation type="submission" date="2020-09" db="EMBL/GenBank/DDBJ databases">
        <authorList>
            <person name="Sun Q."/>
            <person name="Zhou Y."/>
        </authorList>
    </citation>
    <scope>NUCLEOTIDE SEQUENCE</scope>
    <source>
        <strain evidence="19">CGMCC 1.12426</strain>
    </source>
</reference>
<feature type="region of interest" description="Disordered" evidence="15">
    <location>
        <begin position="125"/>
        <end position="157"/>
    </location>
</feature>
<evidence type="ECO:0000256" key="14">
    <source>
        <dbReference type="ARBA" id="ARBA00023136"/>
    </source>
</evidence>
<dbReference type="GO" id="GO:0005886">
    <property type="term" value="C:plasma membrane"/>
    <property type="evidence" value="ECO:0007669"/>
    <property type="project" value="UniProtKB-SubCell"/>
</dbReference>
<dbReference type="GO" id="GO:0000155">
    <property type="term" value="F:phosphorelay sensor kinase activity"/>
    <property type="evidence" value="ECO:0007669"/>
    <property type="project" value="InterPro"/>
</dbReference>
<comment type="subcellular location">
    <subcellularLocation>
        <location evidence="2">Cell inner membrane</location>
        <topology evidence="2">Multi-pass membrane protein</topology>
    </subcellularLocation>
</comment>
<dbReference type="Gene3D" id="1.10.287.130">
    <property type="match status" value="1"/>
</dbReference>
<dbReference type="InterPro" id="IPR036890">
    <property type="entry name" value="HATPase_C_sf"/>
</dbReference>
<feature type="domain" description="HAMP" evidence="18">
    <location>
        <begin position="206"/>
        <end position="258"/>
    </location>
</feature>
<keyword evidence="13" id="KW-0902">Two-component regulatory system</keyword>
<organism evidence="19 20">
    <name type="scientific">Roseibium aquae</name>
    <dbReference type="NCBI Taxonomy" id="1323746"/>
    <lineage>
        <taxon>Bacteria</taxon>
        <taxon>Pseudomonadati</taxon>
        <taxon>Pseudomonadota</taxon>
        <taxon>Alphaproteobacteria</taxon>
        <taxon>Hyphomicrobiales</taxon>
        <taxon>Stappiaceae</taxon>
        <taxon>Roseibium</taxon>
    </lineage>
</organism>
<dbReference type="Gene3D" id="3.30.565.10">
    <property type="entry name" value="Histidine kinase-like ATPase, C-terminal domain"/>
    <property type="match status" value="1"/>
</dbReference>
<name>A0A916X279_9HYPH</name>
<feature type="compositionally biased region" description="Basic and acidic residues" evidence="15">
    <location>
        <begin position="125"/>
        <end position="143"/>
    </location>
</feature>
<dbReference type="InterPro" id="IPR003594">
    <property type="entry name" value="HATPase_dom"/>
</dbReference>
<feature type="domain" description="Histidine kinase" evidence="17">
    <location>
        <begin position="266"/>
        <end position="464"/>
    </location>
</feature>
<evidence type="ECO:0000256" key="7">
    <source>
        <dbReference type="ARBA" id="ARBA00022679"/>
    </source>
</evidence>
<dbReference type="CDD" id="cd06225">
    <property type="entry name" value="HAMP"/>
    <property type="match status" value="1"/>
</dbReference>
<dbReference type="GO" id="GO:0005524">
    <property type="term" value="F:ATP binding"/>
    <property type="evidence" value="ECO:0007669"/>
    <property type="project" value="UniProtKB-KW"/>
</dbReference>
<dbReference type="SUPFAM" id="SSF158472">
    <property type="entry name" value="HAMP domain-like"/>
    <property type="match status" value="1"/>
</dbReference>
<dbReference type="PANTHER" id="PTHR44936:SF5">
    <property type="entry name" value="SENSOR HISTIDINE KINASE ENVZ"/>
    <property type="match status" value="1"/>
</dbReference>
<dbReference type="CDD" id="cd00075">
    <property type="entry name" value="HATPase"/>
    <property type="match status" value="1"/>
</dbReference>
<keyword evidence="9" id="KW-0547">Nucleotide-binding</keyword>
<dbReference type="InterPro" id="IPR005467">
    <property type="entry name" value="His_kinase_dom"/>
</dbReference>
<dbReference type="InterPro" id="IPR036097">
    <property type="entry name" value="HisK_dim/P_sf"/>
</dbReference>
<dbReference type="Pfam" id="PF02518">
    <property type="entry name" value="HATPase_c"/>
    <property type="match status" value="1"/>
</dbReference>
<evidence type="ECO:0000256" key="13">
    <source>
        <dbReference type="ARBA" id="ARBA00023012"/>
    </source>
</evidence>
<evidence type="ECO:0000256" key="6">
    <source>
        <dbReference type="ARBA" id="ARBA00022553"/>
    </source>
</evidence>
<dbReference type="Pfam" id="PF00512">
    <property type="entry name" value="HisKA"/>
    <property type="match status" value="1"/>
</dbReference>
<dbReference type="SMART" id="SM00388">
    <property type="entry name" value="HisKA"/>
    <property type="match status" value="1"/>
</dbReference>
<evidence type="ECO:0000256" key="2">
    <source>
        <dbReference type="ARBA" id="ARBA00004429"/>
    </source>
</evidence>
<dbReference type="RefSeq" id="WP_150496246.1">
    <property type="nucleotide sequence ID" value="NZ_BMFA01000006.1"/>
</dbReference>
<dbReference type="CDD" id="cd00082">
    <property type="entry name" value="HisKA"/>
    <property type="match status" value="1"/>
</dbReference>
<dbReference type="EMBL" id="BMFA01000006">
    <property type="protein sequence ID" value="GGB50111.1"/>
    <property type="molecule type" value="Genomic_DNA"/>
</dbReference>
<keyword evidence="4" id="KW-1003">Cell membrane</keyword>
<keyword evidence="7" id="KW-0808">Transferase</keyword>
<keyword evidence="11" id="KW-0067">ATP-binding</keyword>
<gene>
    <name evidence="19" type="ORF">GCM10011316_22770</name>
</gene>
<evidence type="ECO:0000256" key="10">
    <source>
        <dbReference type="ARBA" id="ARBA00022777"/>
    </source>
</evidence>
<keyword evidence="6" id="KW-0597">Phosphoprotein</keyword>
<dbReference type="SMART" id="SM00387">
    <property type="entry name" value="HATPase_c"/>
    <property type="match status" value="1"/>
</dbReference>
<dbReference type="PANTHER" id="PTHR44936">
    <property type="entry name" value="SENSOR PROTEIN CREC"/>
    <property type="match status" value="1"/>
</dbReference>
<keyword evidence="10 19" id="KW-0418">Kinase</keyword>
<evidence type="ECO:0000313" key="19">
    <source>
        <dbReference type="EMBL" id="GGB50111.1"/>
    </source>
</evidence>
<evidence type="ECO:0000256" key="3">
    <source>
        <dbReference type="ARBA" id="ARBA00012438"/>
    </source>
</evidence>
<protein>
    <recommendedName>
        <fullName evidence="3">histidine kinase</fullName>
        <ecNumber evidence="3">2.7.13.3</ecNumber>
    </recommendedName>
</protein>
<keyword evidence="14 16" id="KW-0472">Membrane</keyword>
<dbReference type="Pfam" id="PF00672">
    <property type="entry name" value="HAMP"/>
    <property type="match status" value="1"/>
</dbReference>
<keyword evidence="8 16" id="KW-0812">Transmembrane</keyword>
<dbReference type="OrthoDB" id="9804645at2"/>
<evidence type="ECO:0000256" key="8">
    <source>
        <dbReference type="ARBA" id="ARBA00022692"/>
    </source>
</evidence>
<keyword evidence="20" id="KW-1185">Reference proteome</keyword>
<proteinExistence type="predicted"/>
<dbReference type="SUPFAM" id="SSF47384">
    <property type="entry name" value="Homodimeric domain of signal transducing histidine kinase"/>
    <property type="match status" value="1"/>
</dbReference>
<evidence type="ECO:0000256" key="5">
    <source>
        <dbReference type="ARBA" id="ARBA00022519"/>
    </source>
</evidence>
<dbReference type="AlphaFoldDB" id="A0A916X279"/>
<dbReference type="InterPro" id="IPR003661">
    <property type="entry name" value="HisK_dim/P_dom"/>
</dbReference>
<dbReference type="SMART" id="SM00304">
    <property type="entry name" value="HAMP"/>
    <property type="match status" value="1"/>
</dbReference>
<dbReference type="Proteomes" id="UP000605148">
    <property type="component" value="Unassembled WGS sequence"/>
</dbReference>
<evidence type="ECO:0000259" key="17">
    <source>
        <dbReference type="PROSITE" id="PS50109"/>
    </source>
</evidence>
<comment type="caution">
    <text evidence="19">The sequence shown here is derived from an EMBL/GenBank/DDBJ whole genome shotgun (WGS) entry which is preliminary data.</text>
</comment>
<evidence type="ECO:0000256" key="16">
    <source>
        <dbReference type="SAM" id="Phobius"/>
    </source>
</evidence>
<evidence type="ECO:0000256" key="12">
    <source>
        <dbReference type="ARBA" id="ARBA00022989"/>
    </source>
</evidence>
<evidence type="ECO:0000313" key="20">
    <source>
        <dbReference type="Proteomes" id="UP000605148"/>
    </source>
</evidence>
<sequence>MIRLPKPGLWPRSFAGQLILLLLLALFLTQAFSLWLFHDARRVALIEVARDNILMRTVSMAKLLEDTPTAMHSRILEASTSRFASFWVADEPIALQTGSSASEQRLRSIMSNRFDPPRDVRLDLEEPRRFGTDRKDTSPEAADRRKRPESRIGRRDDLSVSIPLQDGRYLNVATSYRPPPQAFVPLIVQLLLMALATILIVAFAVRRMARPLRDLARAADKLGRGEDLAPLPQRGPSEVRSVTLAFNDMQDRLTRFVKDRTRMLAAISHDLRTPITSLRIRAEFIEDEENREKIIQTLEEMSAMAEATLAFARDEAALERGEPVDLLTLLRDLTDEQEDLGTHVALNPAPSVLVPCRPVALKRALRNLIDNGARYGEAVTLTLATEGRDAVIRVQDEGPGIPEERLGEVFEPFVRLEASRSLETGGIGLGLAIARSIIHAHGGTISLSNRSEGGLTAEVRLPLA</sequence>
<evidence type="ECO:0000256" key="15">
    <source>
        <dbReference type="SAM" id="MobiDB-lite"/>
    </source>
</evidence>
<keyword evidence="5" id="KW-0997">Cell inner membrane</keyword>
<evidence type="ECO:0000256" key="9">
    <source>
        <dbReference type="ARBA" id="ARBA00022741"/>
    </source>
</evidence>
<accession>A0A916X279</accession>
<comment type="catalytic activity">
    <reaction evidence="1">
        <text>ATP + protein L-histidine = ADP + protein N-phospho-L-histidine.</text>
        <dbReference type="EC" id="2.7.13.3"/>
    </reaction>
</comment>
<dbReference type="SUPFAM" id="SSF55874">
    <property type="entry name" value="ATPase domain of HSP90 chaperone/DNA topoisomerase II/histidine kinase"/>
    <property type="match status" value="1"/>
</dbReference>
<dbReference type="InterPro" id="IPR050980">
    <property type="entry name" value="2C_sensor_his_kinase"/>
</dbReference>
<dbReference type="PROSITE" id="PS50885">
    <property type="entry name" value="HAMP"/>
    <property type="match status" value="1"/>
</dbReference>
<feature type="transmembrane region" description="Helical" evidence="16">
    <location>
        <begin position="182"/>
        <end position="205"/>
    </location>
</feature>
<dbReference type="PROSITE" id="PS50109">
    <property type="entry name" value="HIS_KIN"/>
    <property type="match status" value="1"/>
</dbReference>
<dbReference type="InterPro" id="IPR004358">
    <property type="entry name" value="Sig_transdc_His_kin-like_C"/>
</dbReference>
<evidence type="ECO:0000256" key="11">
    <source>
        <dbReference type="ARBA" id="ARBA00022840"/>
    </source>
</evidence>
<evidence type="ECO:0000256" key="1">
    <source>
        <dbReference type="ARBA" id="ARBA00000085"/>
    </source>
</evidence>
<dbReference type="PRINTS" id="PR00344">
    <property type="entry name" value="BCTRLSENSOR"/>
</dbReference>
<evidence type="ECO:0000259" key="18">
    <source>
        <dbReference type="PROSITE" id="PS50885"/>
    </source>
</evidence>
<keyword evidence="12 16" id="KW-1133">Transmembrane helix</keyword>
<dbReference type="InterPro" id="IPR003660">
    <property type="entry name" value="HAMP_dom"/>
</dbReference>